<evidence type="ECO:0000256" key="16">
    <source>
        <dbReference type="ARBA" id="ARBA00038848"/>
    </source>
</evidence>
<keyword evidence="7" id="KW-0378">Hydrolase</keyword>
<evidence type="ECO:0000256" key="14">
    <source>
        <dbReference type="ARBA" id="ARBA00037002"/>
    </source>
</evidence>
<keyword evidence="12" id="KW-0966">Cell projection</keyword>
<accession>A0ABP7JUA5</accession>
<dbReference type="PANTHER" id="PTHR12418:SF19">
    <property type="entry name" value="ACYL-COENZYME A THIOESTERASE THEM4"/>
    <property type="match status" value="1"/>
</dbReference>
<feature type="domain" description="Thioesterase" evidence="25">
    <location>
        <begin position="131"/>
        <end position="182"/>
    </location>
</feature>
<comment type="catalytic activity">
    <reaction evidence="22">
        <text>dodecanoyl-CoA + H2O = dodecanoate + CoA + H(+)</text>
        <dbReference type="Rhea" id="RHEA:30135"/>
        <dbReference type="ChEBI" id="CHEBI:15377"/>
        <dbReference type="ChEBI" id="CHEBI:15378"/>
        <dbReference type="ChEBI" id="CHEBI:18262"/>
        <dbReference type="ChEBI" id="CHEBI:57287"/>
        <dbReference type="ChEBI" id="CHEBI:57375"/>
    </reaction>
    <physiologicalReaction direction="left-to-right" evidence="22">
        <dbReference type="Rhea" id="RHEA:30136"/>
    </physiologicalReaction>
</comment>
<protein>
    <recommendedName>
        <fullName evidence="17">Acyl-coenzyme A thioesterase THEM4</fullName>
        <ecNumber evidence="16">3.1.2.2</ecNumber>
    </recommendedName>
    <alternativeName>
        <fullName evidence="18">Thioesterase superfamily member 4</fullName>
    </alternativeName>
</protein>
<evidence type="ECO:0000256" key="18">
    <source>
        <dbReference type="ARBA" id="ARBA00043210"/>
    </source>
</evidence>
<comment type="catalytic activity">
    <reaction evidence="14">
        <text>(9Z)-octadecenoyl-CoA + H2O = (9Z)-octadecenoate + CoA + H(+)</text>
        <dbReference type="Rhea" id="RHEA:40139"/>
        <dbReference type="ChEBI" id="CHEBI:15377"/>
        <dbReference type="ChEBI" id="CHEBI:15378"/>
        <dbReference type="ChEBI" id="CHEBI:30823"/>
        <dbReference type="ChEBI" id="CHEBI:57287"/>
        <dbReference type="ChEBI" id="CHEBI:57387"/>
    </reaction>
    <physiologicalReaction direction="left-to-right" evidence="14">
        <dbReference type="Rhea" id="RHEA:40140"/>
    </physiologicalReaction>
</comment>
<evidence type="ECO:0000256" key="9">
    <source>
        <dbReference type="ARBA" id="ARBA00022946"/>
    </source>
</evidence>
<evidence type="ECO:0000256" key="19">
    <source>
        <dbReference type="ARBA" id="ARBA00047588"/>
    </source>
</evidence>
<evidence type="ECO:0000256" key="12">
    <source>
        <dbReference type="ARBA" id="ARBA00023273"/>
    </source>
</evidence>
<evidence type="ECO:0000256" key="17">
    <source>
        <dbReference type="ARBA" id="ARBA00040123"/>
    </source>
</evidence>
<dbReference type="InterPro" id="IPR006683">
    <property type="entry name" value="Thioestr_dom"/>
</dbReference>
<evidence type="ECO:0000256" key="5">
    <source>
        <dbReference type="ARBA" id="ARBA00022490"/>
    </source>
</evidence>
<evidence type="ECO:0000256" key="3">
    <source>
        <dbReference type="ARBA" id="ARBA00004632"/>
    </source>
</evidence>
<comment type="caution">
    <text evidence="26">The sequence shown here is derived from an EMBL/GenBank/DDBJ whole genome shotgun (WGS) entry which is preliminary data.</text>
</comment>
<keyword evidence="4" id="KW-1003">Cell membrane</keyword>
<keyword evidence="9" id="KW-0809">Transit peptide</keyword>
<dbReference type="Proteomes" id="UP001501624">
    <property type="component" value="Unassembled WGS sequence"/>
</dbReference>
<keyword evidence="8" id="KW-0276">Fatty acid metabolism</keyword>
<keyword evidence="11" id="KW-0472">Membrane</keyword>
<evidence type="ECO:0000256" key="23">
    <source>
        <dbReference type="ARBA" id="ARBA00048180"/>
    </source>
</evidence>
<comment type="catalytic activity">
    <reaction evidence="13">
        <text>(5Z,8Z,11Z,14Z)-eicosatetraenoyl-CoA + H2O = (5Z,8Z,11Z,14Z)-eicosatetraenoate + CoA + H(+)</text>
        <dbReference type="Rhea" id="RHEA:40151"/>
        <dbReference type="ChEBI" id="CHEBI:15377"/>
        <dbReference type="ChEBI" id="CHEBI:15378"/>
        <dbReference type="ChEBI" id="CHEBI:32395"/>
        <dbReference type="ChEBI" id="CHEBI:57287"/>
        <dbReference type="ChEBI" id="CHEBI:57368"/>
    </reaction>
    <physiologicalReaction direction="left-to-right" evidence="13">
        <dbReference type="Rhea" id="RHEA:40152"/>
    </physiologicalReaction>
</comment>
<dbReference type="InterPro" id="IPR052365">
    <property type="entry name" value="THEM4/THEM5_acyl-CoA_thioest"/>
</dbReference>
<evidence type="ECO:0000256" key="6">
    <source>
        <dbReference type="ARBA" id="ARBA00022703"/>
    </source>
</evidence>
<feature type="region of interest" description="Disordered" evidence="24">
    <location>
        <begin position="57"/>
        <end position="80"/>
    </location>
</feature>
<evidence type="ECO:0000259" key="25">
    <source>
        <dbReference type="Pfam" id="PF03061"/>
    </source>
</evidence>
<dbReference type="EC" id="3.1.2.2" evidence="16"/>
<evidence type="ECO:0000256" key="4">
    <source>
        <dbReference type="ARBA" id="ARBA00022475"/>
    </source>
</evidence>
<evidence type="ECO:0000256" key="21">
    <source>
        <dbReference type="ARBA" id="ARBA00047969"/>
    </source>
</evidence>
<reference evidence="27" key="1">
    <citation type="journal article" date="2019" name="Int. J. Syst. Evol. Microbiol.">
        <title>The Global Catalogue of Microorganisms (GCM) 10K type strain sequencing project: providing services to taxonomists for standard genome sequencing and annotation.</title>
        <authorList>
            <consortium name="The Broad Institute Genomics Platform"/>
            <consortium name="The Broad Institute Genome Sequencing Center for Infectious Disease"/>
            <person name="Wu L."/>
            <person name="Ma J."/>
        </authorList>
    </citation>
    <scope>NUCLEOTIDE SEQUENCE [LARGE SCALE GENOMIC DNA]</scope>
    <source>
        <strain evidence="27">JCM 17017</strain>
    </source>
</reference>
<dbReference type="PANTHER" id="PTHR12418">
    <property type="entry name" value="ACYL-COENZYME A THIOESTERASE THEM4"/>
    <property type="match status" value="1"/>
</dbReference>
<evidence type="ECO:0000256" key="10">
    <source>
        <dbReference type="ARBA" id="ARBA00023098"/>
    </source>
</evidence>
<proteinExistence type="inferred from homology"/>
<evidence type="ECO:0000256" key="13">
    <source>
        <dbReference type="ARBA" id="ARBA00035852"/>
    </source>
</evidence>
<gene>
    <name evidence="26" type="ORF">GCM10022380_83760</name>
</gene>
<organism evidence="26 27">
    <name type="scientific">Amycolatopsis tucumanensis</name>
    <dbReference type="NCBI Taxonomy" id="401106"/>
    <lineage>
        <taxon>Bacteria</taxon>
        <taxon>Bacillati</taxon>
        <taxon>Actinomycetota</taxon>
        <taxon>Actinomycetes</taxon>
        <taxon>Pseudonocardiales</taxon>
        <taxon>Pseudonocardiaceae</taxon>
        <taxon>Amycolatopsis</taxon>
    </lineage>
</organism>
<dbReference type="Pfam" id="PF03061">
    <property type="entry name" value="4HBT"/>
    <property type="match status" value="1"/>
</dbReference>
<keyword evidence="5" id="KW-0963">Cytoplasm</keyword>
<comment type="catalytic activity">
    <reaction evidence="23">
        <text>tetradecanoyl-CoA + H2O = tetradecanoate + CoA + H(+)</text>
        <dbReference type="Rhea" id="RHEA:40119"/>
        <dbReference type="ChEBI" id="CHEBI:15377"/>
        <dbReference type="ChEBI" id="CHEBI:15378"/>
        <dbReference type="ChEBI" id="CHEBI:30807"/>
        <dbReference type="ChEBI" id="CHEBI:57287"/>
        <dbReference type="ChEBI" id="CHEBI:57385"/>
    </reaction>
    <physiologicalReaction direction="left-to-right" evidence="23">
        <dbReference type="Rhea" id="RHEA:40120"/>
    </physiologicalReaction>
</comment>
<evidence type="ECO:0000256" key="22">
    <source>
        <dbReference type="ARBA" id="ARBA00048074"/>
    </source>
</evidence>
<evidence type="ECO:0000256" key="8">
    <source>
        <dbReference type="ARBA" id="ARBA00022832"/>
    </source>
</evidence>
<evidence type="ECO:0000313" key="27">
    <source>
        <dbReference type="Proteomes" id="UP001501624"/>
    </source>
</evidence>
<comment type="catalytic activity">
    <reaction evidence="20">
        <text>hexadecanoyl-CoA + H2O = hexadecanoate + CoA + H(+)</text>
        <dbReference type="Rhea" id="RHEA:16645"/>
        <dbReference type="ChEBI" id="CHEBI:7896"/>
        <dbReference type="ChEBI" id="CHEBI:15377"/>
        <dbReference type="ChEBI" id="CHEBI:15378"/>
        <dbReference type="ChEBI" id="CHEBI:57287"/>
        <dbReference type="ChEBI" id="CHEBI:57379"/>
        <dbReference type="EC" id="3.1.2.2"/>
    </reaction>
    <physiologicalReaction direction="left-to-right" evidence="20">
        <dbReference type="Rhea" id="RHEA:16646"/>
    </physiologicalReaction>
</comment>
<evidence type="ECO:0000256" key="24">
    <source>
        <dbReference type="SAM" id="MobiDB-lite"/>
    </source>
</evidence>
<sequence length="242" mass="25964">MAHIIAARRGAWQKGDSRRRNEVGEPTACDVGDAEPAGCKWLITSCLFGVETGVQGNERMTGEREDGQRSGSGIPTGPLSGFPAVGGGSASLCAGCRQAGRCRLGIEAVETRDDGSVVGRFRLGAEHEGAGGVAHGGSVMAAFDEVCGVVPWSASVLAVTADMQVSFRRPVPIEHDLDIRAWSENRDERGWWTIAAELLLPGPNMVLATARGRFVERDPERHYARFHQWLSERTGRTSDAHA</sequence>
<dbReference type="Gene3D" id="3.10.129.10">
    <property type="entry name" value="Hotdog Thioesterase"/>
    <property type="match status" value="1"/>
</dbReference>
<evidence type="ECO:0000256" key="11">
    <source>
        <dbReference type="ARBA" id="ARBA00023136"/>
    </source>
</evidence>
<dbReference type="RefSeq" id="WP_110341414.1">
    <property type="nucleotide sequence ID" value="NZ_BAABCM010000021.1"/>
</dbReference>
<evidence type="ECO:0000256" key="15">
    <source>
        <dbReference type="ARBA" id="ARBA00038456"/>
    </source>
</evidence>
<evidence type="ECO:0000256" key="20">
    <source>
        <dbReference type="ARBA" id="ARBA00047734"/>
    </source>
</evidence>
<keyword evidence="10" id="KW-0443">Lipid metabolism</keyword>
<dbReference type="EMBL" id="BAABCM010000021">
    <property type="protein sequence ID" value="GAA3853120.1"/>
    <property type="molecule type" value="Genomic_DNA"/>
</dbReference>
<name>A0ABP7JUA5_9PSEU</name>
<comment type="catalytic activity">
    <reaction evidence="21">
        <text>decanoyl-CoA + H2O = decanoate + CoA + H(+)</text>
        <dbReference type="Rhea" id="RHEA:40059"/>
        <dbReference type="ChEBI" id="CHEBI:15377"/>
        <dbReference type="ChEBI" id="CHEBI:15378"/>
        <dbReference type="ChEBI" id="CHEBI:27689"/>
        <dbReference type="ChEBI" id="CHEBI:57287"/>
        <dbReference type="ChEBI" id="CHEBI:61430"/>
    </reaction>
    <physiologicalReaction direction="left-to-right" evidence="21">
        <dbReference type="Rhea" id="RHEA:40060"/>
    </physiologicalReaction>
</comment>
<comment type="catalytic activity">
    <reaction evidence="19">
        <text>octanoyl-CoA + H2O = octanoate + CoA + H(+)</text>
        <dbReference type="Rhea" id="RHEA:30143"/>
        <dbReference type="ChEBI" id="CHEBI:15377"/>
        <dbReference type="ChEBI" id="CHEBI:15378"/>
        <dbReference type="ChEBI" id="CHEBI:25646"/>
        <dbReference type="ChEBI" id="CHEBI:57287"/>
        <dbReference type="ChEBI" id="CHEBI:57386"/>
    </reaction>
    <physiologicalReaction direction="left-to-right" evidence="19">
        <dbReference type="Rhea" id="RHEA:30144"/>
    </physiologicalReaction>
</comment>
<dbReference type="CDD" id="cd03443">
    <property type="entry name" value="PaaI_thioesterase"/>
    <property type="match status" value="1"/>
</dbReference>
<evidence type="ECO:0000256" key="2">
    <source>
        <dbReference type="ARBA" id="ARBA00004496"/>
    </source>
</evidence>
<dbReference type="SUPFAM" id="SSF54637">
    <property type="entry name" value="Thioesterase/thiol ester dehydrase-isomerase"/>
    <property type="match status" value="1"/>
</dbReference>
<keyword evidence="27" id="KW-1185">Reference proteome</keyword>
<comment type="subcellular location">
    <subcellularLocation>
        <location evidence="3">Cell projection</location>
        <location evidence="3">Ruffle membrane</location>
    </subcellularLocation>
    <subcellularLocation>
        <location evidence="2">Cytoplasm</location>
    </subcellularLocation>
    <subcellularLocation>
        <location evidence="1">Membrane</location>
        <topology evidence="1">Peripheral membrane protein</topology>
    </subcellularLocation>
</comment>
<comment type="similarity">
    <text evidence="15">Belongs to the THEM4/THEM5 thioesterase family.</text>
</comment>
<evidence type="ECO:0000256" key="1">
    <source>
        <dbReference type="ARBA" id="ARBA00004170"/>
    </source>
</evidence>
<evidence type="ECO:0000313" key="26">
    <source>
        <dbReference type="EMBL" id="GAA3853120.1"/>
    </source>
</evidence>
<dbReference type="InterPro" id="IPR029069">
    <property type="entry name" value="HotDog_dom_sf"/>
</dbReference>
<evidence type="ECO:0000256" key="7">
    <source>
        <dbReference type="ARBA" id="ARBA00022801"/>
    </source>
</evidence>
<keyword evidence="6" id="KW-0053">Apoptosis</keyword>